<feature type="region of interest" description="Disordered" evidence="1">
    <location>
        <begin position="384"/>
        <end position="408"/>
    </location>
</feature>
<organism evidence="2 3">
    <name type="scientific">Pseudoalteromonas phenolica</name>
    <dbReference type="NCBI Taxonomy" id="161398"/>
    <lineage>
        <taxon>Bacteria</taxon>
        <taxon>Pseudomonadati</taxon>
        <taxon>Pseudomonadota</taxon>
        <taxon>Gammaproteobacteria</taxon>
        <taxon>Alteromonadales</taxon>
        <taxon>Pseudoalteromonadaceae</taxon>
        <taxon>Pseudoalteromonas</taxon>
    </lineage>
</organism>
<name>A0A4Q7IPE8_9GAMM</name>
<dbReference type="EMBL" id="PPSX01000017">
    <property type="protein sequence ID" value="RZQ54263.1"/>
    <property type="molecule type" value="Genomic_DNA"/>
</dbReference>
<evidence type="ECO:0000313" key="3">
    <source>
        <dbReference type="Proteomes" id="UP000291338"/>
    </source>
</evidence>
<sequence length="1021" mass="108264">MAKRFNKLTPIATSVALSLGLTGCFGDDDNNVKVDPIDPVVTVDGVANADFNIAVSGRAVKGTLKNAALSVKTVNANGELADVAYRSEVTSVEETASATSEAEAKSLAEKAILDASPSVVTGEKGEYTIYLASDFSGPLHITVNTKKDGDDSLVKCDAFVGCGDFSAASDLDTNKNDKVDFGEWYKDELELSVVKLIKTTSSDSSSVRGIQYAEGDAAASFKANVTLFTSAAAAILIADGEISDNTIEDASSKVIRALIGDEELLATLTADISEGGAVDFTDVDGTESIDAGVLTMIQVAASIQAVAAKGDNGSISDVIEQLKNDVKDDNLEASDTFTALKKQSKAAGKILAAVVSGDTEAVKAALIEAGVDEETAEQTAAAAEEAKDKAVESGATTEENLKEDADTSEKQLDEIGDGEVLENAQKAEIYTAEIAQLTSDLTAVDTTLTSFESQLSAVAALGDKADKTNQEVVDYFVLATELNESVLDIDKATSDGLELLSTEATRLVGATNLLADKDSQYQAIADSAAAQQVIIQGLAPKWAPIVEASSKELTDATSEVETQGQVAEAAKAVAISAIENAQTADAAYEQSNINYITAKQELDDAIERINSHPDVDNAEILLSNAKVLNSSVLTAAGSYVSSADNAVSKAEAYLVAAQSTDKAEDASSKKALADSLKIDADENLLATQESTSERAEQLSSLDQTLEAARIRVENTRISELAKVGTDKLTNVSVVTREGANAVFNVGEVIFDVVNDIIEDGSFDSGSQSGTSEKYPDWRYSYNTDDLNFVFENTRDGQKVEAEGAFLSSSSSKLIFTWSGNMMSDSGQKVEIAAPSLEACETYAITGNTPNASCLALFFDGRVNDFDDAADVDISKVSSHNIVTFIDGQYGFDGTVSFDITAIDRFGNPSPVFYDDVTQYLEFVVEGITEQTEFNTTFDVKYDEPTEEIGSMKISLLNYIGYEFDVNLVDESGPLVGKVSILDDNLARIIAGDITEIENGFRINYISNESIDYTNIEVYGDR</sequence>
<gene>
    <name evidence="2" type="ORF">C1E23_04635</name>
</gene>
<dbReference type="PROSITE" id="PS51257">
    <property type="entry name" value="PROKAR_LIPOPROTEIN"/>
    <property type="match status" value="1"/>
</dbReference>
<dbReference type="Proteomes" id="UP000291338">
    <property type="component" value="Unassembled WGS sequence"/>
</dbReference>
<dbReference type="AlphaFoldDB" id="A0A4Q7IPE8"/>
<reference evidence="2 3" key="1">
    <citation type="submission" date="2018-01" db="EMBL/GenBank/DDBJ databases">
        <title>Co-occurrence of chitin degradation, pigmentation and bioactivity in marine Pseudoalteromonas.</title>
        <authorList>
            <person name="Paulsen S."/>
            <person name="Gram L."/>
            <person name="Machado H."/>
        </authorList>
    </citation>
    <scope>NUCLEOTIDE SEQUENCE [LARGE SCALE GENOMIC DNA]</scope>
    <source>
        <strain evidence="2 3">S3898</strain>
    </source>
</reference>
<evidence type="ECO:0000256" key="1">
    <source>
        <dbReference type="SAM" id="MobiDB-lite"/>
    </source>
</evidence>
<comment type="caution">
    <text evidence="2">The sequence shown here is derived from an EMBL/GenBank/DDBJ whole genome shotgun (WGS) entry which is preliminary data.</text>
</comment>
<proteinExistence type="predicted"/>
<protein>
    <submittedName>
        <fullName evidence="2">Uncharacterized protein</fullName>
    </submittedName>
</protein>
<accession>A0A4Q7IPE8</accession>
<feature type="compositionally biased region" description="Basic and acidic residues" evidence="1">
    <location>
        <begin position="399"/>
        <end position="408"/>
    </location>
</feature>
<evidence type="ECO:0000313" key="2">
    <source>
        <dbReference type="EMBL" id="RZQ54263.1"/>
    </source>
</evidence>
<dbReference type="RefSeq" id="WP_130254457.1">
    <property type="nucleotide sequence ID" value="NZ_PPSX01000017.1"/>
</dbReference>